<keyword evidence="9 21" id="KW-0812">Transmembrane</keyword>
<evidence type="ECO:0000256" key="15">
    <source>
        <dbReference type="ARBA" id="ARBA00023136"/>
    </source>
</evidence>
<keyword evidence="23" id="KW-1185">Reference proteome</keyword>
<evidence type="ECO:0000256" key="4">
    <source>
        <dbReference type="ARBA" id="ARBA00005093"/>
    </source>
</evidence>
<evidence type="ECO:0000256" key="1">
    <source>
        <dbReference type="ARBA" id="ARBA00004323"/>
    </source>
</evidence>
<evidence type="ECO:0000256" key="7">
    <source>
        <dbReference type="ARBA" id="ARBA00022676"/>
    </source>
</evidence>
<protein>
    <recommendedName>
        <fullName evidence="6">protein xylosyltransferase</fullName>
        <ecNumber evidence="6">2.4.2.26</ecNumber>
    </recommendedName>
    <alternativeName>
        <fullName evidence="18">Peptide O-xylosyltransferase</fullName>
    </alternativeName>
</protein>
<keyword evidence="17" id="KW-0325">Glycoprotein</keyword>
<dbReference type="EMBL" id="QEAP01000011">
    <property type="protein sequence ID" value="TPX77956.1"/>
    <property type="molecule type" value="Genomic_DNA"/>
</dbReference>
<dbReference type="GO" id="GO:0015012">
    <property type="term" value="P:heparan sulfate proteoglycan biosynthetic process"/>
    <property type="evidence" value="ECO:0007669"/>
    <property type="project" value="UniProtKB-UniPathway"/>
</dbReference>
<dbReference type="UniPathway" id="UPA00755"/>
<dbReference type="PANTHER" id="PTHR46025">
    <property type="entry name" value="XYLOSYLTRANSFERASE OXT"/>
    <property type="match status" value="1"/>
</dbReference>
<evidence type="ECO:0000256" key="20">
    <source>
        <dbReference type="SAM" id="MobiDB-lite"/>
    </source>
</evidence>
<dbReference type="GO" id="GO:0000139">
    <property type="term" value="C:Golgi membrane"/>
    <property type="evidence" value="ECO:0007669"/>
    <property type="project" value="UniProtKB-SubCell"/>
</dbReference>
<proteinExistence type="inferred from homology"/>
<dbReference type="OrthoDB" id="2019572at2759"/>
<gene>
    <name evidence="22" type="ORF">CcCBS67573_g00761</name>
</gene>
<comment type="subcellular location">
    <subcellularLocation>
        <location evidence="2">Endoplasmic reticulum membrane</location>
        <topology evidence="2">Single-pass type II membrane protein</topology>
    </subcellularLocation>
    <subcellularLocation>
        <location evidence="1">Golgi apparatus membrane</location>
        <topology evidence="1">Single-pass type II membrane protein</topology>
    </subcellularLocation>
</comment>
<evidence type="ECO:0000313" key="23">
    <source>
        <dbReference type="Proteomes" id="UP000320333"/>
    </source>
</evidence>
<evidence type="ECO:0000256" key="19">
    <source>
        <dbReference type="ARBA" id="ARBA00047847"/>
    </source>
</evidence>
<evidence type="ECO:0000313" key="22">
    <source>
        <dbReference type="EMBL" id="TPX77956.1"/>
    </source>
</evidence>
<evidence type="ECO:0000256" key="12">
    <source>
        <dbReference type="ARBA" id="ARBA00022968"/>
    </source>
</evidence>
<evidence type="ECO:0000256" key="14">
    <source>
        <dbReference type="ARBA" id="ARBA00023034"/>
    </source>
</evidence>
<comment type="caution">
    <text evidence="22">The sequence shown here is derived from an EMBL/GenBank/DDBJ whole genome shotgun (WGS) entry which is preliminary data.</text>
</comment>
<keyword evidence="15 21" id="KW-0472">Membrane</keyword>
<keyword evidence="8" id="KW-0808">Transferase</keyword>
<evidence type="ECO:0000256" key="11">
    <source>
        <dbReference type="ARBA" id="ARBA00022824"/>
    </source>
</evidence>
<keyword evidence="11" id="KW-0256">Endoplasmic reticulum</keyword>
<evidence type="ECO:0000256" key="16">
    <source>
        <dbReference type="ARBA" id="ARBA00023157"/>
    </source>
</evidence>
<name>A0A507FRV4_9FUNG</name>
<evidence type="ECO:0000256" key="8">
    <source>
        <dbReference type="ARBA" id="ARBA00022679"/>
    </source>
</evidence>
<dbReference type="EC" id="2.4.2.26" evidence="6"/>
<keyword evidence="16" id="KW-1015">Disulfide bond</keyword>
<dbReference type="Pfam" id="PF02485">
    <property type="entry name" value="Branch"/>
    <property type="match status" value="1"/>
</dbReference>
<comment type="pathway">
    <text evidence="3">Glycan metabolism; chondroitin sulfate biosynthesis.</text>
</comment>
<accession>A0A507FRV4</accession>
<comment type="pathway">
    <text evidence="4">Glycan metabolism; heparan sulfate biosynthesis.</text>
</comment>
<keyword evidence="10" id="KW-0479">Metal-binding</keyword>
<keyword evidence="7" id="KW-0328">Glycosyltransferase</keyword>
<evidence type="ECO:0000256" key="5">
    <source>
        <dbReference type="ARBA" id="ARBA00010195"/>
    </source>
</evidence>
<dbReference type="AlphaFoldDB" id="A0A507FRV4"/>
<dbReference type="Proteomes" id="UP000320333">
    <property type="component" value="Unassembled WGS sequence"/>
</dbReference>
<dbReference type="GO" id="GO:0050650">
    <property type="term" value="P:chondroitin sulfate proteoglycan biosynthetic process"/>
    <property type="evidence" value="ECO:0007669"/>
    <property type="project" value="TreeGrafter"/>
</dbReference>
<feature type="transmembrane region" description="Helical" evidence="21">
    <location>
        <begin position="30"/>
        <end position="48"/>
    </location>
</feature>
<dbReference type="InterPro" id="IPR003406">
    <property type="entry name" value="Glyco_trans_14"/>
</dbReference>
<organism evidence="22 23">
    <name type="scientific">Chytriomyces confervae</name>
    <dbReference type="NCBI Taxonomy" id="246404"/>
    <lineage>
        <taxon>Eukaryota</taxon>
        <taxon>Fungi</taxon>
        <taxon>Fungi incertae sedis</taxon>
        <taxon>Chytridiomycota</taxon>
        <taxon>Chytridiomycota incertae sedis</taxon>
        <taxon>Chytridiomycetes</taxon>
        <taxon>Chytridiales</taxon>
        <taxon>Chytriomycetaceae</taxon>
        <taxon>Chytriomyces</taxon>
    </lineage>
</organism>
<evidence type="ECO:0000256" key="2">
    <source>
        <dbReference type="ARBA" id="ARBA00004648"/>
    </source>
</evidence>
<sequence>MSAVGISIPPWNPTNSKAPTLRTRVQHSRYRALFILFIWAFGSLLLTMQKVHPTVPASPESDTQHVKLMPEIVQGDNTGGASKVSPQPEIHSQNLSDTSLSDKSHLQQQQQNEMKLAAGMADINRVSDSHFKVDGFKYCVHLNNATFNLHVPIFNWTGDASAAAKTIDEINPTSRQFIEFMDKTGEHINTVLQGVFPNVFIEEQTKRFSCYAAADGSNANANLSDFRLLHSVDRFGYFESILPSIRPQAPPKDASPDSKDRLKNEYRHLRKDGSKRRYKVAYLLMVHGSVEQLSGITRLIEELDDGSAAILVHIDANEHSSDLRNEIQDFITLREAALMDSDRIANFTKVGVQQDSFNPYSIAGNVFIAKKSYEVTWGHGSIVWVQMNGFFELLDLADWDYVINMSASDWPMRKSREIHRVLMQPEYLGNSLIQYWPDDFSFSRRLLPHLHIRHPKFHDITVWHMNQIGIMVPPFPRWRFVKHHQWMILARDFVDHLRDSDQVALALAYWENMLIPDESFFGTVFLNTPQFANRILNTNKRFLKFAKQPASHPETLSMKHHKDIGKELRGEDPKYLFMRKVNHTLNTTEPLLEWISKYHIRRHLGDDRSYGLLDGLQFIPGNDSMRRIRKIKKLDP</sequence>
<feature type="region of interest" description="Disordered" evidence="20">
    <location>
        <begin position="74"/>
        <end position="111"/>
    </location>
</feature>
<keyword evidence="13 21" id="KW-1133">Transmembrane helix</keyword>
<evidence type="ECO:0000256" key="21">
    <source>
        <dbReference type="SAM" id="Phobius"/>
    </source>
</evidence>
<dbReference type="GO" id="GO:0030158">
    <property type="term" value="F:protein xylosyltransferase activity"/>
    <property type="evidence" value="ECO:0007669"/>
    <property type="project" value="UniProtKB-EC"/>
</dbReference>
<comment type="catalytic activity">
    <reaction evidence="19">
        <text>UDP-alpha-D-xylose + L-seryl-[protein] = 3-O-(beta-D-xylosyl)-L-seryl-[protein] + UDP + H(+)</text>
        <dbReference type="Rhea" id="RHEA:50192"/>
        <dbReference type="Rhea" id="RHEA-COMP:9863"/>
        <dbReference type="Rhea" id="RHEA-COMP:12567"/>
        <dbReference type="ChEBI" id="CHEBI:15378"/>
        <dbReference type="ChEBI" id="CHEBI:29999"/>
        <dbReference type="ChEBI" id="CHEBI:57632"/>
        <dbReference type="ChEBI" id="CHEBI:58223"/>
        <dbReference type="ChEBI" id="CHEBI:132085"/>
        <dbReference type="EC" id="2.4.2.26"/>
    </reaction>
</comment>
<dbReference type="STRING" id="246404.A0A507FRV4"/>
<evidence type="ECO:0000256" key="17">
    <source>
        <dbReference type="ARBA" id="ARBA00023180"/>
    </source>
</evidence>
<evidence type="ECO:0000256" key="10">
    <source>
        <dbReference type="ARBA" id="ARBA00022723"/>
    </source>
</evidence>
<dbReference type="GO" id="GO:0046872">
    <property type="term" value="F:metal ion binding"/>
    <property type="evidence" value="ECO:0007669"/>
    <property type="project" value="UniProtKB-KW"/>
</dbReference>
<keyword evidence="12" id="KW-0735">Signal-anchor</keyword>
<evidence type="ECO:0000256" key="3">
    <source>
        <dbReference type="ARBA" id="ARBA00004840"/>
    </source>
</evidence>
<evidence type="ECO:0000256" key="13">
    <source>
        <dbReference type="ARBA" id="ARBA00022989"/>
    </source>
</evidence>
<comment type="similarity">
    <text evidence="5">Belongs to the glycosyltransferase 14 family. XylT subfamily.</text>
</comment>
<feature type="compositionally biased region" description="Polar residues" evidence="20">
    <location>
        <begin position="90"/>
        <end position="99"/>
    </location>
</feature>
<dbReference type="PANTHER" id="PTHR46025:SF3">
    <property type="entry name" value="XYLOSYLTRANSFERASE OXT"/>
    <property type="match status" value="1"/>
</dbReference>
<evidence type="ECO:0000256" key="6">
    <source>
        <dbReference type="ARBA" id="ARBA00011972"/>
    </source>
</evidence>
<dbReference type="InterPro" id="IPR043538">
    <property type="entry name" value="XYLT"/>
</dbReference>
<evidence type="ECO:0000256" key="18">
    <source>
        <dbReference type="ARBA" id="ARBA00042865"/>
    </source>
</evidence>
<dbReference type="UniPathway" id="UPA00756"/>
<evidence type="ECO:0000256" key="9">
    <source>
        <dbReference type="ARBA" id="ARBA00022692"/>
    </source>
</evidence>
<dbReference type="GO" id="GO:0005789">
    <property type="term" value="C:endoplasmic reticulum membrane"/>
    <property type="evidence" value="ECO:0007669"/>
    <property type="project" value="UniProtKB-SubCell"/>
</dbReference>
<reference evidence="22 23" key="1">
    <citation type="journal article" date="2019" name="Sci. Rep.">
        <title>Comparative genomics of chytrid fungi reveal insights into the obligate biotrophic and pathogenic lifestyle of Synchytrium endobioticum.</title>
        <authorList>
            <person name="van de Vossenberg B.T.L.H."/>
            <person name="Warris S."/>
            <person name="Nguyen H.D.T."/>
            <person name="van Gent-Pelzer M.P.E."/>
            <person name="Joly D.L."/>
            <person name="van de Geest H.C."/>
            <person name="Bonants P.J.M."/>
            <person name="Smith D.S."/>
            <person name="Levesque C.A."/>
            <person name="van der Lee T.A.J."/>
        </authorList>
    </citation>
    <scope>NUCLEOTIDE SEQUENCE [LARGE SCALE GENOMIC DNA]</scope>
    <source>
        <strain evidence="22 23">CBS 675.73</strain>
    </source>
</reference>
<keyword evidence="14" id="KW-0333">Golgi apparatus</keyword>